<dbReference type="InterPro" id="IPR013325">
    <property type="entry name" value="RNA_pol_sigma_r2"/>
</dbReference>
<dbReference type="InterPro" id="IPR036388">
    <property type="entry name" value="WH-like_DNA-bd_sf"/>
</dbReference>
<dbReference type="PANTHER" id="PTHR43133:SF8">
    <property type="entry name" value="RNA POLYMERASE SIGMA FACTOR HI_1459-RELATED"/>
    <property type="match status" value="1"/>
</dbReference>
<keyword evidence="5" id="KW-0804">Transcription</keyword>
<keyword evidence="2" id="KW-0805">Transcription regulation</keyword>
<name>A0A926I9Q1_9FIRM</name>
<dbReference type="SUPFAM" id="SSF88659">
    <property type="entry name" value="Sigma3 and sigma4 domains of RNA polymerase sigma factors"/>
    <property type="match status" value="1"/>
</dbReference>
<keyword evidence="8" id="KW-1185">Reference proteome</keyword>
<proteinExistence type="inferred from homology"/>
<evidence type="ECO:0000256" key="3">
    <source>
        <dbReference type="ARBA" id="ARBA00023082"/>
    </source>
</evidence>
<organism evidence="7 8">
    <name type="scientific">Zhenhengia yiwuensis</name>
    <dbReference type="NCBI Taxonomy" id="2763666"/>
    <lineage>
        <taxon>Bacteria</taxon>
        <taxon>Bacillati</taxon>
        <taxon>Bacillota</taxon>
        <taxon>Clostridia</taxon>
        <taxon>Lachnospirales</taxon>
        <taxon>Lachnospiraceae</taxon>
        <taxon>Zhenhengia</taxon>
    </lineage>
</organism>
<dbReference type="Gene3D" id="1.10.1740.10">
    <property type="match status" value="1"/>
</dbReference>
<dbReference type="EMBL" id="JACRSY010000016">
    <property type="protein sequence ID" value="MBC8580025.1"/>
    <property type="molecule type" value="Genomic_DNA"/>
</dbReference>
<comment type="caution">
    <text evidence="7">The sequence shown here is derived from an EMBL/GenBank/DDBJ whole genome shotgun (WGS) entry which is preliminary data.</text>
</comment>
<dbReference type="InterPro" id="IPR014284">
    <property type="entry name" value="RNA_pol_sigma-70_dom"/>
</dbReference>
<dbReference type="InterPro" id="IPR039425">
    <property type="entry name" value="RNA_pol_sigma-70-like"/>
</dbReference>
<evidence type="ECO:0000256" key="1">
    <source>
        <dbReference type="ARBA" id="ARBA00010641"/>
    </source>
</evidence>
<dbReference type="GO" id="GO:0016987">
    <property type="term" value="F:sigma factor activity"/>
    <property type="evidence" value="ECO:0007669"/>
    <property type="project" value="UniProtKB-KW"/>
</dbReference>
<evidence type="ECO:0000256" key="4">
    <source>
        <dbReference type="ARBA" id="ARBA00023125"/>
    </source>
</evidence>
<protein>
    <submittedName>
        <fullName evidence="7">Sigma-70 family RNA polymerase sigma factor</fullName>
    </submittedName>
</protein>
<evidence type="ECO:0000259" key="6">
    <source>
        <dbReference type="Pfam" id="PF08281"/>
    </source>
</evidence>
<dbReference type="SUPFAM" id="SSF88946">
    <property type="entry name" value="Sigma2 domain of RNA polymerase sigma factors"/>
    <property type="match status" value="1"/>
</dbReference>
<dbReference type="Gene3D" id="1.10.10.10">
    <property type="entry name" value="Winged helix-like DNA-binding domain superfamily/Winged helix DNA-binding domain"/>
    <property type="match status" value="1"/>
</dbReference>
<keyword evidence="4" id="KW-0238">DNA-binding</keyword>
<dbReference type="PANTHER" id="PTHR43133">
    <property type="entry name" value="RNA POLYMERASE ECF-TYPE SIGMA FACTO"/>
    <property type="match status" value="1"/>
</dbReference>
<accession>A0A926I9Q1</accession>
<dbReference type="NCBIfam" id="TIGR02937">
    <property type="entry name" value="sigma70-ECF"/>
    <property type="match status" value="1"/>
</dbReference>
<comment type="similarity">
    <text evidence="1">Belongs to the sigma-70 factor family. ECF subfamily.</text>
</comment>
<dbReference type="Pfam" id="PF08281">
    <property type="entry name" value="Sigma70_r4_2"/>
    <property type="match status" value="1"/>
</dbReference>
<dbReference type="GO" id="GO:0006352">
    <property type="term" value="P:DNA-templated transcription initiation"/>
    <property type="evidence" value="ECO:0007669"/>
    <property type="project" value="InterPro"/>
</dbReference>
<dbReference type="RefSeq" id="WP_249332923.1">
    <property type="nucleotide sequence ID" value="NZ_JACRSY010000016.1"/>
</dbReference>
<evidence type="ECO:0000313" key="8">
    <source>
        <dbReference type="Proteomes" id="UP000655830"/>
    </source>
</evidence>
<dbReference type="SUPFAM" id="SSF46785">
    <property type="entry name" value="Winged helix' DNA-binding domain"/>
    <property type="match status" value="1"/>
</dbReference>
<evidence type="ECO:0000256" key="5">
    <source>
        <dbReference type="ARBA" id="ARBA00023163"/>
    </source>
</evidence>
<dbReference type="Proteomes" id="UP000655830">
    <property type="component" value="Unassembled WGS sequence"/>
</dbReference>
<dbReference type="InterPro" id="IPR036390">
    <property type="entry name" value="WH_DNA-bd_sf"/>
</dbReference>
<dbReference type="AlphaFoldDB" id="A0A926I9Q1"/>
<evidence type="ECO:0000313" key="7">
    <source>
        <dbReference type="EMBL" id="MBC8580025.1"/>
    </source>
</evidence>
<sequence length="537" mass="63254">MEKMQADSIIEYYMRPMYGFALKKMGNLAEAEELAAQIILEIYQVLCYKEDFIDINNYVSKIAHNVWVRYLKEKTKKKCETTLEDPLMNNCAEEIYKKMIDEETKGLLRREIAYLSRQQRNIIVDYYYKRKSIKEIASGMDLSEGTIKWNLFDIKKELKVGMRAIRTVGSLGINPIRFASMGHSGIPGERGDTSDFLSKVITQNIAYAAYHEPRSIKEIAEELGVSPVFIEDEIHTLEEYGFMERLPGGKYRTQIVIEEPLLSEKEAIHELNKKYAKIFYEKYYKELLSLEDKINKIGFYYPDQDYNCLLWTLIPYVAQFLNFKEDERIKDEDVLIYRKDGGKYIAIARIDKALQVNYDEQKYISMYMGRGSEDEKEVQGWQVWTFWSGRNGGWRDNKYSDYVSMMYFIKGKLVENEVTEEVYSRLIEKEYLIQEDHGYKVNIVYFENKSQVEKLESILPRPSDEVRQLSLEYGQQIYEIKRRGYPSHVHKALRSLTQESIIRNLIPYVLEEMLQQGVLRLPTEKQRKGISTILFLG</sequence>
<dbReference type="GO" id="GO:0003677">
    <property type="term" value="F:DNA binding"/>
    <property type="evidence" value="ECO:0007669"/>
    <property type="project" value="UniProtKB-KW"/>
</dbReference>
<gene>
    <name evidence="7" type="ORF">H8718_10870</name>
</gene>
<evidence type="ECO:0000256" key="2">
    <source>
        <dbReference type="ARBA" id="ARBA00023015"/>
    </source>
</evidence>
<dbReference type="InterPro" id="IPR013324">
    <property type="entry name" value="RNA_pol_sigma_r3/r4-like"/>
</dbReference>
<feature type="domain" description="RNA polymerase sigma factor 70 region 4 type 2" evidence="6">
    <location>
        <begin position="107"/>
        <end position="158"/>
    </location>
</feature>
<dbReference type="InterPro" id="IPR013249">
    <property type="entry name" value="RNA_pol_sigma70_r4_t2"/>
</dbReference>
<keyword evidence="3" id="KW-0731">Sigma factor</keyword>
<reference evidence="7" key="1">
    <citation type="submission" date="2020-08" db="EMBL/GenBank/DDBJ databases">
        <title>Genome public.</title>
        <authorList>
            <person name="Liu C."/>
            <person name="Sun Q."/>
        </authorList>
    </citation>
    <scope>NUCLEOTIDE SEQUENCE</scope>
    <source>
        <strain evidence="7">NSJ-12</strain>
    </source>
</reference>